<feature type="domain" description="N-acetyltransferase" evidence="1">
    <location>
        <begin position="1"/>
        <end position="109"/>
    </location>
</feature>
<dbReference type="Gene3D" id="3.40.630.30">
    <property type="match status" value="1"/>
</dbReference>
<dbReference type="PROSITE" id="PS51186">
    <property type="entry name" value="GNAT"/>
    <property type="match status" value="1"/>
</dbReference>
<dbReference type="InterPro" id="IPR051531">
    <property type="entry name" value="N-acetyltransferase"/>
</dbReference>
<dbReference type="Proteomes" id="UP000470246">
    <property type="component" value="Unassembled WGS sequence"/>
</dbReference>
<dbReference type="InterPro" id="IPR016181">
    <property type="entry name" value="Acyl_CoA_acyltransferase"/>
</dbReference>
<dbReference type="Pfam" id="PF13302">
    <property type="entry name" value="Acetyltransf_3"/>
    <property type="match status" value="1"/>
</dbReference>
<keyword evidence="3" id="KW-1185">Reference proteome</keyword>
<dbReference type="AlphaFoldDB" id="A0A7K3W2J6"/>
<accession>A0A7K3W2J6</accession>
<evidence type="ECO:0000259" key="1">
    <source>
        <dbReference type="PROSITE" id="PS51186"/>
    </source>
</evidence>
<gene>
    <name evidence="2" type="ORF">GCU56_14165</name>
</gene>
<comment type="caution">
    <text evidence="2">The sequence shown here is derived from an EMBL/GenBank/DDBJ whole genome shotgun (WGS) entry which is preliminary data.</text>
</comment>
<proteinExistence type="predicted"/>
<protein>
    <submittedName>
        <fullName evidence="2">GNAT family N-acetyltransferase</fullName>
    </submittedName>
</protein>
<dbReference type="PANTHER" id="PTHR43792">
    <property type="entry name" value="GNAT FAMILY, PUTATIVE (AFU_ORTHOLOGUE AFUA_3G00765)-RELATED-RELATED"/>
    <property type="match status" value="1"/>
</dbReference>
<reference evidence="2 3" key="1">
    <citation type="submission" date="2020-02" db="EMBL/GenBank/DDBJ databases">
        <title>Geodermatophilus sabuli CPCC 205279 I12A-02694.</title>
        <authorList>
            <person name="Jiang Z."/>
        </authorList>
    </citation>
    <scope>NUCLEOTIDE SEQUENCE [LARGE SCALE GENOMIC DNA]</scope>
    <source>
        <strain evidence="2 3">I12A-02694</strain>
    </source>
</reference>
<dbReference type="PANTHER" id="PTHR43792:SF13">
    <property type="entry name" value="ACETYLTRANSFERASE"/>
    <property type="match status" value="1"/>
</dbReference>
<organism evidence="2 3">
    <name type="scientific">Geodermatophilus sabuli</name>
    <dbReference type="NCBI Taxonomy" id="1564158"/>
    <lineage>
        <taxon>Bacteria</taxon>
        <taxon>Bacillati</taxon>
        <taxon>Actinomycetota</taxon>
        <taxon>Actinomycetes</taxon>
        <taxon>Geodermatophilales</taxon>
        <taxon>Geodermatophilaceae</taxon>
        <taxon>Geodermatophilus</taxon>
    </lineage>
</organism>
<dbReference type="SUPFAM" id="SSF55729">
    <property type="entry name" value="Acyl-CoA N-acyltransferases (Nat)"/>
    <property type="match status" value="1"/>
</dbReference>
<name>A0A7K3W2J6_9ACTN</name>
<dbReference type="InterPro" id="IPR000182">
    <property type="entry name" value="GNAT_dom"/>
</dbReference>
<dbReference type="EMBL" id="JAAGWF010000015">
    <property type="protein sequence ID" value="NEK59012.1"/>
    <property type="molecule type" value="Genomic_DNA"/>
</dbReference>
<evidence type="ECO:0000313" key="3">
    <source>
        <dbReference type="Proteomes" id="UP000470246"/>
    </source>
</evidence>
<dbReference type="CDD" id="cd04301">
    <property type="entry name" value="NAT_SF"/>
    <property type="match status" value="1"/>
</dbReference>
<dbReference type="GO" id="GO:0016747">
    <property type="term" value="F:acyltransferase activity, transferring groups other than amino-acyl groups"/>
    <property type="evidence" value="ECO:0007669"/>
    <property type="project" value="InterPro"/>
</dbReference>
<evidence type="ECO:0000313" key="2">
    <source>
        <dbReference type="EMBL" id="NEK59012.1"/>
    </source>
</evidence>
<sequence>MDPGWFSYLIIDPTTNTVVGLGGFTGPPTDGTVEIGYSVAPAHRGRGHATEAARRWLDIATARGVTLVRAHTLAEENPSTAVLRRLGFRRTAELSDPDVGAVWRWELTPGRRHTHDT</sequence>
<keyword evidence="2" id="KW-0808">Transferase</keyword>